<comment type="caution">
    <text evidence="6">The sequence shown here is derived from an EMBL/GenBank/DDBJ whole genome shotgun (WGS) entry which is preliminary data.</text>
</comment>
<keyword evidence="2 4" id="KW-0472">Membrane</keyword>
<dbReference type="GO" id="GO:0009279">
    <property type="term" value="C:cell outer membrane"/>
    <property type="evidence" value="ECO:0007669"/>
    <property type="project" value="UniProtKB-SubCell"/>
</dbReference>
<reference evidence="6 7" key="1">
    <citation type="submission" date="2018-01" db="EMBL/GenBank/DDBJ databases">
        <title>A novel member of the phylum Bacteroidetes isolated from glacier ice.</title>
        <authorList>
            <person name="Liu Q."/>
            <person name="Xin Y.-H."/>
        </authorList>
    </citation>
    <scope>NUCLEOTIDE SEQUENCE [LARGE SCALE GENOMIC DNA]</scope>
    <source>
        <strain evidence="6 7">RB1R16</strain>
    </source>
</reference>
<evidence type="ECO:0000256" key="3">
    <source>
        <dbReference type="ARBA" id="ARBA00023237"/>
    </source>
</evidence>
<dbReference type="Gene3D" id="3.30.1330.60">
    <property type="entry name" value="OmpA-like domain"/>
    <property type="match status" value="1"/>
</dbReference>
<evidence type="ECO:0000313" key="7">
    <source>
        <dbReference type="Proteomes" id="UP000239872"/>
    </source>
</evidence>
<comment type="subcellular location">
    <subcellularLocation>
        <location evidence="1">Cell outer membrane</location>
    </subcellularLocation>
</comment>
<accession>A0A2S7SW51</accession>
<keyword evidence="7" id="KW-1185">Reference proteome</keyword>
<evidence type="ECO:0000256" key="1">
    <source>
        <dbReference type="ARBA" id="ARBA00004442"/>
    </source>
</evidence>
<dbReference type="PRINTS" id="PR01023">
    <property type="entry name" value="NAFLGMOTY"/>
</dbReference>
<dbReference type="AlphaFoldDB" id="A0A2S7SW51"/>
<dbReference type="PANTHER" id="PTHR30329">
    <property type="entry name" value="STATOR ELEMENT OF FLAGELLAR MOTOR COMPLEX"/>
    <property type="match status" value="1"/>
</dbReference>
<keyword evidence="3" id="KW-0998">Cell outer membrane</keyword>
<dbReference type="InterPro" id="IPR036737">
    <property type="entry name" value="OmpA-like_sf"/>
</dbReference>
<protein>
    <recommendedName>
        <fullName evidence="5">OmpA-like domain-containing protein</fullName>
    </recommendedName>
</protein>
<dbReference type="InterPro" id="IPR006665">
    <property type="entry name" value="OmpA-like"/>
</dbReference>
<dbReference type="CDD" id="cd07185">
    <property type="entry name" value="OmpA_C-like"/>
    <property type="match status" value="1"/>
</dbReference>
<dbReference type="EMBL" id="PPSL01000003">
    <property type="protein sequence ID" value="PQJ10815.1"/>
    <property type="molecule type" value="Genomic_DNA"/>
</dbReference>
<dbReference type="PRINTS" id="PR01021">
    <property type="entry name" value="OMPADOMAIN"/>
</dbReference>
<dbReference type="Proteomes" id="UP000239872">
    <property type="component" value="Unassembled WGS sequence"/>
</dbReference>
<dbReference type="InterPro" id="IPR050330">
    <property type="entry name" value="Bact_OuterMem_StrucFunc"/>
</dbReference>
<proteinExistence type="predicted"/>
<dbReference type="InterPro" id="IPR006664">
    <property type="entry name" value="OMP_bac"/>
</dbReference>
<evidence type="ECO:0000256" key="4">
    <source>
        <dbReference type="PROSITE-ProRule" id="PRU00473"/>
    </source>
</evidence>
<dbReference type="PROSITE" id="PS51123">
    <property type="entry name" value="OMPA_2"/>
    <property type="match status" value="1"/>
</dbReference>
<name>A0A2S7SW51_9BACT</name>
<dbReference type="Pfam" id="PF00691">
    <property type="entry name" value="OmpA"/>
    <property type="match status" value="1"/>
</dbReference>
<organism evidence="6 7">
    <name type="scientific">Flavipsychrobacter stenotrophus</name>
    <dbReference type="NCBI Taxonomy" id="2077091"/>
    <lineage>
        <taxon>Bacteria</taxon>
        <taxon>Pseudomonadati</taxon>
        <taxon>Bacteroidota</taxon>
        <taxon>Chitinophagia</taxon>
        <taxon>Chitinophagales</taxon>
        <taxon>Chitinophagaceae</taxon>
        <taxon>Flavipsychrobacter</taxon>
    </lineage>
</organism>
<feature type="domain" description="OmpA-like" evidence="5">
    <location>
        <begin position="69"/>
        <end position="186"/>
    </location>
</feature>
<dbReference type="SUPFAM" id="SSF103088">
    <property type="entry name" value="OmpA-like"/>
    <property type="match status" value="1"/>
</dbReference>
<dbReference type="PANTHER" id="PTHR30329:SF21">
    <property type="entry name" value="LIPOPROTEIN YIAD-RELATED"/>
    <property type="match status" value="1"/>
</dbReference>
<evidence type="ECO:0000313" key="6">
    <source>
        <dbReference type="EMBL" id="PQJ10815.1"/>
    </source>
</evidence>
<sequence>MVFITCIINHKNRHMRSFKFLSVLILAATLLFGASCHSSKKSKSKMSYSWKLYKALQHKMSDAQVVKIGDTVLVIYPELAMFGVGKDEIKMEAQPAFAEFAAILKDYSRVHLIINGYTDNVGGPEANLSLSKRRAENTKRLMVSNGVKEDRIMTNGKGETYFIADNKTAEGRQANRRVEFVLYESK</sequence>
<evidence type="ECO:0000256" key="2">
    <source>
        <dbReference type="ARBA" id="ARBA00023136"/>
    </source>
</evidence>
<evidence type="ECO:0000259" key="5">
    <source>
        <dbReference type="PROSITE" id="PS51123"/>
    </source>
</evidence>
<gene>
    <name evidence="6" type="ORF">CJD36_012660</name>
</gene>